<feature type="domain" description="HipA N-terminal subdomain 1" evidence="6">
    <location>
        <begin position="30"/>
        <end position="119"/>
    </location>
</feature>
<evidence type="ECO:0000256" key="2">
    <source>
        <dbReference type="ARBA" id="ARBA00022679"/>
    </source>
</evidence>
<dbReference type="OrthoDB" id="9805913at2"/>
<reference evidence="7 8" key="1">
    <citation type="submission" date="2016-10" db="EMBL/GenBank/DDBJ databases">
        <authorList>
            <person name="de Groot N.N."/>
        </authorList>
    </citation>
    <scope>NUCLEOTIDE SEQUENCE [LARGE SCALE GENOMIC DNA]</scope>
    <source>
        <strain evidence="8">DSM 938 / 37b4</strain>
    </source>
</reference>
<feature type="region of interest" description="Disordered" evidence="4">
    <location>
        <begin position="1"/>
        <end position="23"/>
    </location>
</feature>
<evidence type="ECO:0000256" key="1">
    <source>
        <dbReference type="ARBA" id="ARBA00010164"/>
    </source>
</evidence>
<dbReference type="RefSeq" id="WP_074556304.1">
    <property type="nucleotide sequence ID" value="NZ_CP119563.1"/>
</dbReference>
<dbReference type="InterPro" id="IPR017508">
    <property type="entry name" value="HipA_N1"/>
</dbReference>
<keyword evidence="3 7" id="KW-0418">Kinase</keyword>
<evidence type="ECO:0000313" key="7">
    <source>
        <dbReference type="EMBL" id="SDG31235.1"/>
    </source>
</evidence>
<comment type="similarity">
    <text evidence="1">Belongs to the HipA Ser/Thr kinase family.</text>
</comment>
<dbReference type="Proteomes" id="UP000183812">
    <property type="component" value="Unassembled WGS sequence"/>
</dbReference>
<proteinExistence type="inferred from homology"/>
<keyword evidence="2" id="KW-0808">Transferase</keyword>
<protein>
    <submittedName>
        <fullName evidence="7">Serine/threonine-protein kinase HipA</fullName>
    </submittedName>
</protein>
<feature type="domain" description="HipA-like C-terminal" evidence="5">
    <location>
        <begin position="184"/>
        <end position="394"/>
    </location>
</feature>
<dbReference type="PANTHER" id="PTHR37419">
    <property type="entry name" value="SERINE/THREONINE-PROTEIN KINASE TOXIN HIPA"/>
    <property type="match status" value="1"/>
</dbReference>
<dbReference type="Pfam" id="PF13657">
    <property type="entry name" value="Couple_hipA"/>
    <property type="match status" value="1"/>
</dbReference>
<dbReference type="InterPro" id="IPR012893">
    <property type="entry name" value="HipA-like_C"/>
</dbReference>
<organism evidence="7 8">
    <name type="scientific">Rhodobacter capsulatus</name>
    <name type="common">Rhodopseudomonas capsulata</name>
    <dbReference type="NCBI Taxonomy" id="1061"/>
    <lineage>
        <taxon>Bacteria</taxon>
        <taxon>Pseudomonadati</taxon>
        <taxon>Pseudomonadota</taxon>
        <taxon>Alphaproteobacteria</taxon>
        <taxon>Rhodobacterales</taxon>
        <taxon>Rhodobacter group</taxon>
        <taxon>Rhodobacter</taxon>
    </lineage>
</organism>
<evidence type="ECO:0000259" key="6">
    <source>
        <dbReference type="Pfam" id="PF13657"/>
    </source>
</evidence>
<dbReference type="Gene3D" id="1.10.1070.20">
    <property type="match status" value="1"/>
</dbReference>
<evidence type="ECO:0000256" key="3">
    <source>
        <dbReference type="ARBA" id="ARBA00022777"/>
    </source>
</evidence>
<dbReference type="EMBL" id="FNAY01000057">
    <property type="protein sequence ID" value="SDG31235.1"/>
    <property type="molecule type" value="Genomic_DNA"/>
</dbReference>
<evidence type="ECO:0000313" key="8">
    <source>
        <dbReference type="Proteomes" id="UP000183812"/>
    </source>
</evidence>
<dbReference type="PANTHER" id="PTHR37419:SF8">
    <property type="entry name" value="TOXIN YJJJ"/>
    <property type="match status" value="1"/>
</dbReference>
<gene>
    <name evidence="7" type="ORF">SAMN04244550_03756</name>
</gene>
<dbReference type="AlphaFoldDB" id="A0A1G7T7I4"/>
<dbReference type="InterPro" id="IPR052028">
    <property type="entry name" value="HipA_Ser/Thr_kinase"/>
</dbReference>
<evidence type="ECO:0000256" key="4">
    <source>
        <dbReference type="SAM" id="MobiDB-lite"/>
    </source>
</evidence>
<dbReference type="GO" id="GO:0004674">
    <property type="term" value="F:protein serine/threonine kinase activity"/>
    <property type="evidence" value="ECO:0007669"/>
    <property type="project" value="TreeGrafter"/>
</dbReference>
<dbReference type="GO" id="GO:0005829">
    <property type="term" value="C:cytosol"/>
    <property type="evidence" value="ECO:0007669"/>
    <property type="project" value="TreeGrafter"/>
</dbReference>
<evidence type="ECO:0000259" key="5">
    <source>
        <dbReference type="Pfam" id="PF07804"/>
    </source>
</evidence>
<name>A0A1G7T7I4_RHOCA</name>
<accession>A0A1G7T7I4</accession>
<sequence>MTDRDRNTVRRTRSASGKQEADVHLGQSLLHVGKLRFSHERGRQHSEFSYSPDWVGGGRGFALAPDLPLGLAPFYAASGRKDNQRESLPGVFQDATPDTWGRMLMERLHGAGLSEFDMLTLADDTTRQGALRFCDAQGRVITGDTAPVPRLIDLEELRAIAVTIERRGEVSNEALRQMAGAGGSIGGARPKANVLDANQLWIAKFSSATDASPVERIEVATHQLAREVGLNAPDARLMLEATDSPIALIRRFDRDGPARIPYISAQTALQRQGGEQGSYTELAGFIQQHSDNPRADLAELWQRIVFTVLVTNTDDHLKNHGFVYAGDGQWSLSQLFDVNPQPERHRLLKTAILEGEPFEASLEMALEAAEFFSLSGPEARAMAGRMARQIHQSWQRIMREHGVTGRDLGRLAPAFEHREMEKGLAL</sequence>
<dbReference type="Pfam" id="PF07804">
    <property type="entry name" value="HipA_C"/>
    <property type="match status" value="1"/>
</dbReference>